<accession>A0A165WVN4</accession>
<dbReference type="FunFam" id="1.10.12.10:FF:000001">
    <property type="entry name" value="Probable enoyl-CoA hydratase, mitochondrial"/>
    <property type="match status" value="1"/>
</dbReference>
<dbReference type="Proteomes" id="UP000076476">
    <property type="component" value="Unassembled WGS sequence"/>
</dbReference>
<evidence type="ECO:0000313" key="3">
    <source>
        <dbReference type="EMBL" id="KZN95381.1"/>
    </source>
</evidence>
<dbReference type="Pfam" id="PF00378">
    <property type="entry name" value="ECH_1"/>
    <property type="match status" value="1"/>
</dbReference>
<dbReference type="EMBL" id="LWBR01000055">
    <property type="protein sequence ID" value="KZN95381.1"/>
    <property type="molecule type" value="Genomic_DNA"/>
</dbReference>
<dbReference type="InterPro" id="IPR029045">
    <property type="entry name" value="ClpP/crotonase-like_dom_sf"/>
</dbReference>
<dbReference type="GO" id="GO:0006635">
    <property type="term" value="P:fatty acid beta-oxidation"/>
    <property type="evidence" value="ECO:0007669"/>
    <property type="project" value="TreeGrafter"/>
</dbReference>
<sequence>MSESGVLLEIQNKVAIIQLNNAKRANALSKFLVKDLSYAINTIKDHSNVSVVIFTGGESKAFCSGADLKERQSMSEREVEEYVALLRKTFTNIASLPMPTIAAVKGLALGGGCELALACDIRVMEKGALIGLTEVSWGIIPGAGGTQRLAQLVGIGRAKQLIFTAEKINGEKAYEIGLVEYICEAGEAELKALNIAEKISENSIHSVRLAKQAVDSFARELMEKGLIAEWDCYQKTIYHPDRLEGLAAFQEKRKPDFSNDK</sequence>
<dbReference type="CDD" id="cd06558">
    <property type="entry name" value="crotonase-like"/>
    <property type="match status" value="1"/>
</dbReference>
<dbReference type="GO" id="GO:0016836">
    <property type="term" value="F:hydro-lyase activity"/>
    <property type="evidence" value="ECO:0007669"/>
    <property type="project" value="UniProtKB-ARBA"/>
</dbReference>
<organism evidence="3 4">
    <name type="scientific">Aeribacillus pallidus</name>
    <dbReference type="NCBI Taxonomy" id="33936"/>
    <lineage>
        <taxon>Bacteria</taxon>
        <taxon>Bacillati</taxon>
        <taxon>Bacillota</taxon>
        <taxon>Bacilli</taxon>
        <taxon>Bacillales</taxon>
        <taxon>Bacillaceae</taxon>
        <taxon>Aeribacillus</taxon>
    </lineage>
</organism>
<dbReference type="RefSeq" id="WP_063388947.1">
    <property type="nucleotide sequence ID" value="NZ_LWBR01000055.1"/>
</dbReference>
<evidence type="ECO:0000313" key="4">
    <source>
        <dbReference type="Proteomes" id="UP000076476"/>
    </source>
</evidence>
<proteinExistence type="inferred from homology"/>
<dbReference type="InterPro" id="IPR014748">
    <property type="entry name" value="Enoyl-CoA_hydra_C"/>
</dbReference>
<dbReference type="FunFam" id="3.90.226.10:FF:000009">
    <property type="entry name" value="Carnitinyl-CoA dehydratase"/>
    <property type="match status" value="1"/>
</dbReference>
<gene>
    <name evidence="3" type="ORF">AZI98_14325</name>
</gene>
<dbReference type="PANTHER" id="PTHR11941:SF171">
    <property type="entry name" value="SD19268P"/>
    <property type="match status" value="1"/>
</dbReference>
<keyword evidence="4" id="KW-1185">Reference proteome</keyword>
<dbReference type="InterPro" id="IPR001753">
    <property type="entry name" value="Enoyl-CoA_hydra/iso"/>
</dbReference>
<dbReference type="Gene3D" id="3.90.226.10">
    <property type="entry name" value="2-enoyl-CoA Hydratase, Chain A, domain 1"/>
    <property type="match status" value="1"/>
</dbReference>
<evidence type="ECO:0000256" key="2">
    <source>
        <dbReference type="ARBA" id="ARBA00023239"/>
    </source>
</evidence>
<dbReference type="OrthoDB" id="9775794at2"/>
<keyword evidence="2" id="KW-0456">Lyase</keyword>
<evidence type="ECO:0008006" key="5">
    <source>
        <dbReference type="Google" id="ProtNLM"/>
    </source>
</evidence>
<dbReference type="PANTHER" id="PTHR11941">
    <property type="entry name" value="ENOYL-COA HYDRATASE-RELATED"/>
    <property type="match status" value="1"/>
</dbReference>
<comment type="similarity">
    <text evidence="1">Belongs to the enoyl-CoA hydratase/isomerase family.</text>
</comment>
<dbReference type="AlphaFoldDB" id="A0A165WVN4"/>
<name>A0A165WVN4_9BACI</name>
<dbReference type="SUPFAM" id="SSF52096">
    <property type="entry name" value="ClpP/crotonase"/>
    <property type="match status" value="1"/>
</dbReference>
<protein>
    <recommendedName>
        <fullName evidence="5">Enoyl-CoA hydratase</fullName>
    </recommendedName>
</protein>
<reference evidence="3 4" key="1">
    <citation type="submission" date="2016-04" db="EMBL/GenBank/DDBJ databases">
        <title>Draft genome sequence of Aeribacillus pallidus 8m3 from petroleum reservoir.</title>
        <authorList>
            <person name="Poltaraus A.B."/>
            <person name="Nazina T.N."/>
            <person name="Tourova T.P."/>
            <person name="Malakho S.M."/>
            <person name="Korshunova A.V."/>
            <person name="Sokolova D.S."/>
        </authorList>
    </citation>
    <scope>NUCLEOTIDE SEQUENCE [LARGE SCALE GENOMIC DNA]</scope>
    <source>
        <strain evidence="3 4">8m3</strain>
    </source>
</reference>
<evidence type="ECO:0000256" key="1">
    <source>
        <dbReference type="ARBA" id="ARBA00005254"/>
    </source>
</evidence>
<dbReference type="Gene3D" id="1.10.12.10">
    <property type="entry name" value="Lyase 2-enoyl-coa Hydratase, Chain A, domain 2"/>
    <property type="match status" value="1"/>
</dbReference>
<comment type="caution">
    <text evidence="3">The sequence shown here is derived from an EMBL/GenBank/DDBJ whole genome shotgun (WGS) entry which is preliminary data.</text>
</comment>
<dbReference type="STRING" id="33936.AZI98_14325"/>